<dbReference type="EMBL" id="BAAAPF010000119">
    <property type="protein sequence ID" value="GAA2128888.1"/>
    <property type="molecule type" value="Genomic_DNA"/>
</dbReference>
<gene>
    <name evidence="2" type="ORF">GCM10009802_36470</name>
</gene>
<protein>
    <submittedName>
        <fullName evidence="2">YDG/SRA domain-containing protein</fullName>
    </submittedName>
</protein>
<feature type="domain" description="YDG" evidence="1">
    <location>
        <begin position="11"/>
        <end position="153"/>
    </location>
</feature>
<dbReference type="InterPro" id="IPR045134">
    <property type="entry name" value="UHRF1/2-like"/>
</dbReference>
<evidence type="ECO:0000313" key="2">
    <source>
        <dbReference type="EMBL" id="GAA2128888.1"/>
    </source>
</evidence>
<evidence type="ECO:0000313" key="3">
    <source>
        <dbReference type="Proteomes" id="UP001500443"/>
    </source>
</evidence>
<proteinExistence type="predicted"/>
<dbReference type="SUPFAM" id="SSF88697">
    <property type="entry name" value="PUA domain-like"/>
    <property type="match status" value="1"/>
</dbReference>
<dbReference type="RefSeq" id="WP_344291052.1">
    <property type="nucleotide sequence ID" value="NZ_BAAAPF010000119.1"/>
</dbReference>
<sequence>MPRQPKTAFFGEPPGVEDGDWFASHRALYEAELHRFKDQGISGTEKTGADSIVLSGGYADDVYGDDEIIYTGAGGRDRDSRLQVADQHIDTRGTAALVVSQAQGLPVRVIQGLDIRRRRAEGGYRYRGLWQVREHWFTIGIEGFRICQFRLTKLHPGEQPAPHPAARPADTPTALEELTREYIEREQRKRDSRVVQRVKGMYDNTCQICGERILVSPTGVAYSEGAHIQALGRPHDGPDVLGNVLCLCPNCHTRFDRGALQLSDSLIVINGLTGAERSPLTVHPDHTIDVTYIRQHRSRWA</sequence>
<dbReference type="Pfam" id="PF13391">
    <property type="entry name" value="HNH_2"/>
    <property type="match status" value="1"/>
</dbReference>
<keyword evidence="3" id="KW-1185">Reference proteome</keyword>
<evidence type="ECO:0000259" key="1">
    <source>
        <dbReference type="PROSITE" id="PS51015"/>
    </source>
</evidence>
<dbReference type="Proteomes" id="UP001500443">
    <property type="component" value="Unassembled WGS sequence"/>
</dbReference>
<dbReference type="InterPro" id="IPR003105">
    <property type="entry name" value="SRA_YDG"/>
</dbReference>
<dbReference type="InterPro" id="IPR003615">
    <property type="entry name" value="HNH_nuc"/>
</dbReference>
<dbReference type="CDD" id="cd00085">
    <property type="entry name" value="HNHc"/>
    <property type="match status" value="1"/>
</dbReference>
<accession>A0ABP5KBN5</accession>
<dbReference type="PROSITE" id="PS51015">
    <property type="entry name" value="YDG"/>
    <property type="match status" value="1"/>
</dbReference>
<dbReference type="Gene3D" id="1.10.30.50">
    <property type="match status" value="1"/>
</dbReference>
<dbReference type="Pfam" id="PF02182">
    <property type="entry name" value="SAD_SRA"/>
    <property type="match status" value="1"/>
</dbReference>
<dbReference type="PANTHER" id="PTHR14140">
    <property type="entry name" value="E3 UBIQUITIN-PROTEIN LIGASE UHRF-RELATED"/>
    <property type="match status" value="1"/>
</dbReference>
<dbReference type="InterPro" id="IPR036987">
    <property type="entry name" value="SRA-YDG_sf"/>
</dbReference>
<dbReference type="PANTHER" id="PTHR14140:SF27">
    <property type="entry name" value="OS04G0289800 PROTEIN"/>
    <property type="match status" value="1"/>
</dbReference>
<dbReference type="SMART" id="SM00466">
    <property type="entry name" value="SRA"/>
    <property type="match status" value="1"/>
</dbReference>
<dbReference type="Gene3D" id="2.30.280.10">
    <property type="entry name" value="SRA-YDG"/>
    <property type="match status" value="1"/>
</dbReference>
<comment type="caution">
    <text evidence="2">The sequence shown here is derived from an EMBL/GenBank/DDBJ whole genome shotgun (WGS) entry which is preliminary data.</text>
</comment>
<reference evidence="3" key="1">
    <citation type="journal article" date="2019" name="Int. J. Syst. Evol. Microbiol.">
        <title>The Global Catalogue of Microorganisms (GCM) 10K type strain sequencing project: providing services to taxonomists for standard genome sequencing and annotation.</title>
        <authorList>
            <consortium name="The Broad Institute Genomics Platform"/>
            <consortium name="The Broad Institute Genome Sequencing Center for Infectious Disease"/>
            <person name="Wu L."/>
            <person name="Ma J."/>
        </authorList>
    </citation>
    <scope>NUCLEOTIDE SEQUENCE [LARGE SCALE GENOMIC DNA]</scope>
    <source>
        <strain evidence="3">JCM 15481</strain>
    </source>
</reference>
<name>A0ABP5KBN5_9ACTN</name>
<organism evidence="2 3">
    <name type="scientific">Streptomyces synnematoformans</name>
    <dbReference type="NCBI Taxonomy" id="415721"/>
    <lineage>
        <taxon>Bacteria</taxon>
        <taxon>Bacillati</taxon>
        <taxon>Actinomycetota</taxon>
        <taxon>Actinomycetes</taxon>
        <taxon>Kitasatosporales</taxon>
        <taxon>Streptomycetaceae</taxon>
        <taxon>Streptomyces</taxon>
    </lineage>
</organism>
<dbReference type="InterPro" id="IPR015947">
    <property type="entry name" value="PUA-like_sf"/>
</dbReference>